<evidence type="ECO:0000313" key="2">
    <source>
        <dbReference type="Proteomes" id="UP001369815"/>
    </source>
</evidence>
<dbReference type="SUPFAM" id="SSF56112">
    <property type="entry name" value="Protein kinase-like (PK-like)"/>
    <property type="match status" value="1"/>
</dbReference>
<reference evidence="1 2" key="1">
    <citation type="journal article" date="2024" name="Front Chem Biol">
        <title>Unveiling the potential of Daldinia eschscholtzii MFLUCC 19-0629 through bioactivity and bioinformatics studies for enhanced sustainable agriculture production.</title>
        <authorList>
            <person name="Brooks S."/>
            <person name="Weaver J.A."/>
            <person name="Klomchit A."/>
            <person name="Alharthi S.A."/>
            <person name="Onlamun T."/>
            <person name="Nurani R."/>
            <person name="Vong T.K."/>
            <person name="Alberti F."/>
            <person name="Greco C."/>
        </authorList>
    </citation>
    <scope>NUCLEOTIDE SEQUENCE [LARGE SCALE GENOMIC DNA]</scope>
    <source>
        <strain evidence="1">MFLUCC 19-0629</strain>
    </source>
</reference>
<accession>A0AAX6MS81</accession>
<dbReference type="InterPro" id="IPR011009">
    <property type="entry name" value="Kinase-like_dom_sf"/>
</dbReference>
<protein>
    <recommendedName>
        <fullName evidence="3">Protein kinase domain-containing protein</fullName>
    </recommendedName>
</protein>
<organism evidence="1 2">
    <name type="scientific">Daldinia eschscholtzii</name>
    <dbReference type="NCBI Taxonomy" id="292717"/>
    <lineage>
        <taxon>Eukaryota</taxon>
        <taxon>Fungi</taxon>
        <taxon>Dikarya</taxon>
        <taxon>Ascomycota</taxon>
        <taxon>Pezizomycotina</taxon>
        <taxon>Sordariomycetes</taxon>
        <taxon>Xylariomycetidae</taxon>
        <taxon>Xylariales</taxon>
        <taxon>Hypoxylaceae</taxon>
        <taxon>Daldinia</taxon>
    </lineage>
</organism>
<evidence type="ECO:0008006" key="3">
    <source>
        <dbReference type="Google" id="ProtNLM"/>
    </source>
</evidence>
<sequence>MAHIGLGDAVSRRVSELGHFFSKDRRFESKGLIATGSYGFTIRVEVRDSNMPGLRDIVVKRARGGADARANLVAEKASLEWPNASEEPQRDVELSGIVHGDLHQGNVLIGEPPNDEEHTIAPILKLIDFGSTEQYPAFEEGDTQNVYDIGQYPCRGLTGLIDHARPYKSKPRARPGGRKRDLYMEWQTIHNRRNPSHPDPSRRRRVAMHHGVRMYGGNAQPPAFLEYTGSVGSERRA</sequence>
<name>A0AAX6MS81_9PEZI</name>
<gene>
    <name evidence="1" type="ORF">Daesc_002662</name>
</gene>
<keyword evidence="2" id="KW-1185">Reference proteome</keyword>
<dbReference type="Proteomes" id="UP001369815">
    <property type="component" value="Unassembled WGS sequence"/>
</dbReference>
<dbReference type="AlphaFoldDB" id="A0AAX6MS81"/>
<evidence type="ECO:0000313" key="1">
    <source>
        <dbReference type="EMBL" id="KAK6955032.1"/>
    </source>
</evidence>
<comment type="caution">
    <text evidence="1">The sequence shown here is derived from an EMBL/GenBank/DDBJ whole genome shotgun (WGS) entry which is preliminary data.</text>
</comment>
<proteinExistence type="predicted"/>
<dbReference type="EMBL" id="JBANMG010000003">
    <property type="protein sequence ID" value="KAK6955032.1"/>
    <property type="molecule type" value="Genomic_DNA"/>
</dbReference>
<dbReference type="Gene3D" id="1.10.510.10">
    <property type="entry name" value="Transferase(Phosphotransferase) domain 1"/>
    <property type="match status" value="1"/>
</dbReference>